<keyword evidence="9" id="KW-1185">Reference proteome</keyword>
<dbReference type="FunFam" id="3.40.50.1860:FF:000001">
    <property type="entry name" value="Glutamate racemase"/>
    <property type="match status" value="1"/>
</dbReference>
<sequence>MSNKNSPIGVFDSGIGGLTVVKSLMHNLPQENVVYFGDIARIPYGTKSVSTIKKFTEQTVRFLLNQDVKAIIIACNTISAVARDTVLQLAGNIPVIDVISAGAKAATASASKIGVIATPATINSNAYPRAIQQLNPQAEVHSQACALFVNMIEEGFIKHPALDLIAAEYLTPLLKQKLEALILGCTHYPLITETIAKIVGNNIQIIDPAITAVSLLQAILNKTGQLNQNLTTNGNYRFYVTDVPIKFQSIGEMFLGHPMQHLEVVSVE</sequence>
<dbReference type="EC" id="5.1.1.3" evidence="2 7"/>
<accession>A0A2I7N7F8</accession>
<comment type="catalytic activity">
    <reaction evidence="1 7">
        <text>L-glutamate = D-glutamate</text>
        <dbReference type="Rhea" id="RHEA:12813"/>
        <dbReference type="ChEBI" id="CHEBI:29985"/>
        <dbReference type="ChEBI" id="CHEBI:29986"/>
        <dbReference type="EC" id="5.1.1.3"/>
    </reaction>
</comment>
<dbReference type="SUPFAM" id="SSF53681">
    <property type="entry name" value="Aspartate/glutamate racemase"/>
    <property type="match status" value="2"/>
</dbReference>
<dbReference type="AlphaFoldDB" id="A0A2I7N7F8"/>
<evidence type="ECO:0000313" key="9">
    <source>
        <dbReference type="Proteomes" id="UP000236655"/>
    </source>
</evidence>
<name>A0A2I7N7F8_9NEIS</name>
<dbReference type="Gene3D" id="3.40.50.1860">
    <property type="match status" value="2"/>
</dbReference>
<dbReference type="EMBL" id="CP024847">
    <property type="protein sequence ID" value="AUR52394.1"/>
    <property type="molecule type" value="Genomic_DNA"/>
</dbReference>
<evidence type="ECO:0000256" key="3">
    <source>
        <dbReference type="ARBA" id="ARBA00022960"/>
    </source>
</evidence>
<dbReference type="GO" id="GO:0071555">
    <property type="term" value="P:cell wall organization"/>
    <property type="evidence" value="ECO:0007669"/>
    <property type="project" value="UniProtKB-KW"/>
</dbReference>
<dbReference type="RefSeq" id="WP_102951687.1">
    <property type="nucleotide sequence ID" value="NZ_CP024847.1"/>
</dbReference>
<dbReference type="Proteomes" id="UP000236655">
    <property type="component" value="Chromosome"/>
</dbReference>
<feature type="binding site" evidence="7">
    <location>
        <begin position="44"/>
        <end position="45"/>
    </location>
    <ligand>
        <name>substrate</name>
    </ligand>
</feature>
<comment type="similarity">
    <text evidence="7">Belongs to the aspartate/glutamate racemases family.</text>
</comment>
<feature type="binding site" evidence="7">
    <location>
        <begin position="186"/>
        <end position="187"/>
    </location>
    <ligand>
        <name>substrate</name>
    </ligand>
</feature>
<evidence type="ECO:0000256" key="7">
    <source>
        <dbReference type="HAMAP-Rule" id="MF_00258"/>
    </source>
</evidence>
<feature type="active site" description="Proton donor/acceptor" evidence="7">
    <location>
        <position position="185"/>
    </location>
</feature>
<feature type="active site" description="Proton donor/acceptor" evidence="7">
    <location>
        <position position="75"/>
    </location>
</feature>
<comment type="pathway">
    <text evidence="7">Cell wall biogenesis; peptidoglycan biosynthesis.</text>
</comment>
<dbReference type="InterPro" id="IPR033134">
    <property type="entry name" value="Asp/Glu_racemase_AS_2"/>
</dbReference>
<evidence type="ECO:0000256" key="1">
    <source>
        <dbReference type="ARBA" id="ARBA00001602"/>
    </source>
</evidence>
<reference evidence="9" key="1">
    <citation type="submission" date="2017-11" db="EMBL/GenBank/DDBJ databases">
        <authorList>
            <person name="Chan K.G."/>
            <person name="Lee L.S."/>
        </authorList>
    </citation>
    <scope>NUCLEOTIDE SEQUENCE [LARGE SCALE GENOMIC DNA]</scope>
    <source>
        <strain evidence="9">DSM 100970</strain>
    </source>
</reference>
<feature type="binding site" evidence="7">
    <location>
        <begin position="76"/>
        <end position="77"/>
    </location>
    <ligand>
        <name>substrate</name>
    </ligand>
</feature>
<keyword evidence="3 7" id="KW-0133">Cell shape</keyword>
<keyword evidence="6 7" id="KW-0961">Cell wall biogenesis/degradation</keyword>
<dbReference type="UniPathway" id="UPA00219"/>
<evidence type="ECO:0000256" key="4">
    <source>
        <dbReference type="ARBA" id="ARBA00022984"/>
    </source>
</evidence>
<proteinExistence type="inferred from homology"/>
<dbReference type="PROSITE" id="PS00924">
    <property type="entry name" value="ASP_GLU_RACEMASE_2"/>
    <property type="match status" value="1"/>
</dbReference>
<comment type="function">
    <text evidence="7">Provides the (R)-glutamate required for cell wall biosynthesis.</text>
</comment>
<gene>
    <name evidence="7" type="primary">murI</name>
    <name evidence="8" type="ORF">CUN60_08815</name>
</gene>
<dbReference type="InterPro" id="IPR004391">
    <property type="entry name" value="Glu_race"/>
</dbReference>
<dbReference type="PANTHER" id="PTHR21198">
    <property type="entry name" value="GLUTAMATE RACEMASE"/>
    <property type="match status" value="1"/>
</dbReference>
<evidence type="ECO:0000256" key="2">
    <source>
        <dbReference type="ARBA" id="ARBA00013090"/>
    </source>
</evidence>
<dbReference type="GO" id="GO:0008360">
    <property type="term" value="P:regulation of cell shape"/>
    <property type="evidence" value="ECO:0007669"/>
    <property type="project" value="UniProtKB-KW"/>
</dbReference>
<dbReference type="InterPro" id="IPR015942">
    <property type="entry name" value="Asp/Glu/hydantoin_racemase"/>
</dbReference>
<feature type="binding site" evidence="7">
    <location>
        <begin position="12"/>
        <end position="13"/>
    </location>
    <ligand>
        <name>substrate</name>
    </ligand>
</feature>
<keyword evidence="5 7" id="KW-0413">Isomerase</keyword>
<organism evidence="8 9">
    <name type="scientific">Aquella oligotrophica</name>
    <dbReference type="NCBI Taxonomy" id="2067065"/>
    <lineage>
        <taxon>Bacteria</taxon>
        <taxon>Pseudomonadati</taxon>
        <taxon>Pseudomonadota</taxon>
        <taxon>Betaproteobacteria</taxon>
        <taxon>Neisseriales</taxon>
        <taxon>Neisseriaceae</taxon>
        <taxon>Aquella</taxon>
    </lineage>
</organism>
<dbReference type="GO" id="GO:0009252">
    <property type="term" value="P:peptidoglycan biosynthetic process"/>
    <property type="evidence" value="ECO:0007669"/>
    <property type="project" value="UniProtKB-UniRule"/>
</dbReference>
<dbReference type="HAMAP" id="MF_00258">
    <property type="entry name" value="Glu_racemase"/>
    <property type="match status" value="1"/>
</dbReference>
<dbReference type="OrthoDB" id="9801055at2"/>
<dbReference type="GO" id="GO:0008881">
    <property type="term" value="F:glutamate racemase activity"/>
    <property type="evidence" value="ECO:0007669"/>
    <property type="project" value="UniProtKB-UniRule"/>
</dbReference>
<evidence type="ECO:0000313" key="8">
    <source>
        <dbReference type="EMBL" id="AUR52394.1"/>
    </source>
</evidence>
<dbReference type="InterPro" id="IPR001920">
    <property type="entry name" value="Asp/Glu_race"/>
</dbReference>
<dbReference type="NCBIfam" id="TIGR00067">
    <property type="entry name" value="glut_race"/>
    <property type="match status" value="1"/>
</dbReference>
<dbReference type="PANTHER" id="PTHR21198:SF2">
    <property type="entry name" value="GLUTAMATE RACEMASE"/>
    <property type="match status" value="1"/>
</dbReference>
<evidence type="ECO:0000256" key="6">
    <source>
        <dbReference type="ARBA" id="ARBA00023316"/>
    </source>
</evidence>
<protein>
    <recommendedName>
        <fullName evidence="2 7">Glutamate racemase</fullName>
        <ecNumber evidence="2 7">5.1.1.3</ecNumber>
    </recommendedName>
</protein>
<evidence type="ECO:0000256" key="5">
    <source>
        <dbReference type="ARBA" id="ARBA00023235"/>
    </source>
</evidence>
<keyword evidence="4 7" id="KW-0573">Peptidoglycan synthesis</keyword>
<dbReference type="Pfam" id="PF01177">
    <property type="entry name" value="Asp_Glu_race"/>
    <property type="match status" value="1"/>
</dbReference>
<dbReference type="KEGG" id="nba:CUN60_08815"/>